<evidence type="ECO:0000313" key="3">
    <source>
        <dbReference type="Proteomes" id="UP001372338"/>
    </source>
</evidence>
<keyword evidence="3" id="KW-1185">Reference proteome</keyword>
<evidence type="ECO:0000313" key="2">
    <source>
        <dbReference type="EMBL" id="KAK7287367.1"/>
    </source>
</evidence>
<gene>
    <name evidence="2" type="ORF">RIF29_00639</name>
</gene>
<dbReference type="AlphaFoldDB" id="A0AAN9IVS8"/>
<accession>A0AAN9IVS8</accession>
<proteinExistence type="predicted"/>
<comment type="caution">
    <text evidence="2">The sequence shown here is derived from an EMBL/GenBank/DDBJ whole genome shotgun (WGS) entry which is preliminary data.</text>
</comment>
<name>A0AAN9IVS8_CROPI</name>
<dbReference type="EMBL" id="JAYWIO010000001">
    <property type="protein sequence ID" value="KAK7287367.1"/>
    <property type="molecule type" value="Genomic_DNA"/>
</dbReference>
<feature type="region of interest" description="Disordered" evidence="1">
    <location>
        <begin position="127"/>
        <end position="151"/>
    </location>
</feature>
<dbReference type="Proteomes" id="UP001372338">
    <property type="component" value="Unassembled WGS sequence"/>
</dbReference>
<reference evidence="2 3" key="1">
    <citation type="submission" date="2024-01" db="EMBL/GenBank/DDBJ databases">
        <title>The genomes of 5 underutilized Papilionoideae crops provide insights into root nodulation and disease resistanc.</title>
        <authorList>
            <person name="Yuan L."/>
        </authorList>
    </citation>
    <scope>NUCLEOTIDE SEQUENCE [LARGE SCALE GENOMIC DNA]</scope>
    <source>
        <strain evidence="2">ZHUSHIDOU_FW_LH</strain>
        <tissue evidence="2">Leaf</tissue>
    </source>
</reference>
<protein>
    <submittedName>
        <fullName evidence="2">Uncharacterized protein</fullName>
    </submittedName>
</protein>
<feature type="compositionally biased region" description="Low complexity" evidence="1">
    <location>
        <begin position="131"/>
        <end position="151"/>
    </location>
</feature>
<sequence>MEKWRQDESELEELLNSLGLDVNVSKDVFADKLATLIKGNFKVSGYAGKKQGEEELEKGKRNADGEMLMDQGVSLFSLSAKPCVSDTLFSLLRFPLIAPGFQTLPPFVLSAILFLKLLASFLPRKTNSCQSSNISDIEDSSSSSSSSSSDLEILDFLPSPFRHRMADPTAGTPLAVDFPRNSEEEESIKLMYHAAEERAQVASRTSARRPSNRTWERPFWGKTVKVRGRCSRLGYRTNRPRVRMSKVFDFVDFDAESSLSPGMARRCISHPHEFILPPNAGAYDWVDLEVLGTPSALVNSNLSHIRANILPCPTDEAGTSYTISAPSVNDRVCTSIEENHKEFFMYEEVVIRLGVKMPFSDLEIALLQRLLLAPTQLHPSGWAFVRAFQKFCEARRLRCSLRAFLWLYIPQINIFEKGSTKRLWVSLKARNDHALFAKFIDSWKTFKPLFFKYQFIGEGDCWFMEDGHPRFPLSWMPNFFNRHPKLYQYHYNKELTDAESHTCDTFFHYLKQNGQVDIRNIIIFPQELVKAELGGCGGRVSEWSRFLGGYSVCDSGYDTSF</sequence>
<evidence type="ECO:0000256" key="1">
    <source>
        <dbReference type="SAM" id="MobiDB-lite"/>
    </source>
</evidence>
<organism evidence="2 3">
    <name type="scientific">Crotalaria pallida</name>
    <name type="common">Smooth rattlebox</name>
    <name type="synonym">Crotalaria striata</name>
    <dbReference type="NCBI Taxonomy" id="3830"/>
    <lineage>
        <taxon>Eukaryota</taxon>
        <taxon>Viridiplantae</taxon>
        <taxon>Streptophyta</taxon>
        <taxon>Embryophyta</taxon>
        <taxon>Tracheophyta</taxon>
        <taxon>Spermatophyta</taxon>
        <taxon>Magnoliopsida</taxon>
        <taxon>eudicotyledons</taxon>
        <taxon>Gunneridae</taxon>
        <taxon>Pentapetalae</taxon>
        <taxon>rosids</taxon>
        <taxon>fabids</taxon>
        <taxon>Fabales</taxon>
        <taxon>Fabaceae</taxon>
        <taxon>Papilionoideae</taxon>
        <taxon>50 kb inversion clade</taxon>
        <taxon>genistoids sensu lato</taxon>
        <taxon>core genistoids</taxon>
        <taxon>Crotalarieae</taxon>
        <taxon>Crotalaria</taxon>
    </lineage>
</organism>